<keyword evidence="10" id="KW-1185">Reference proteome</keyword>
<dbReference type="Gene3D" id="3.40.50.10880">
    <property type="entry name" value="Uncharacterised protein PF01937, DUF89, domain 3"/>
    <property type="match status" value="1"/>
</dbReference>
<keyword evidence="5" id="KW-0378">Hydrolase</keyword>
<evidence type="ECO:0000256" key="3">
    <source>
        <dbReference type="ARBA" id="ARBA00009519"/>
    </source>
</evidence>
<accession>A0A0V7ZJC9</accession>
<dbReference type="PANTHER" id="PTHR12260">
    <property type="entry name" value="DAMAGE-CONTROL PHOSPHATASE ARMT1"/>
    <property type="match status" value="1"/>
</dbReference>
<protein>
    <recommendedName>
        <fullName evidence="8">Damage-control phosphatase ARMT1-like metal-binding domain-containing protein</fullName>
    </recommendedName>
</protein>
<evidence type="ECO:0000259" key="8">
    <source>
        <dbReference type="Pfam" id="PF01937"/>
    </source>
</evidence>
<dbReference type="RefSeq" id="WP_027845349.1">
    <property type="nucleotide sequence ID" value="NZ_LMTZ01000120.1"/>
</dbReference>
<dbReference type="InterPro" id="IPR002791">
    <property type="entry name" value="ARMT1-like_metal-bd"/>
</dbReference>
<sequence>MNFAPLPKLSIPAPLIGAEKGSFTEFTVTQRMPDIARRIVKENNFPSDINDKLENLANELVSGDVQPLQPDTGADFSTWQKYLEPYQGQRWIDIPWFFAETYFYRLILNITNYFNPGQWEGVDPFALQKERGLESSLDAIATLSSQVEKWLNSSIETEMSPELSNHKALIALLYFDLWGNRVDLSLWSALGDENRAEFDIDTQQGHILVDDSEQVANLLTKLQSGRVDFIVDNAGFELICDLCLVDFILSSGLVSQAKLHLKPHPTFVSDATIKDVLHTIDLLANSNKGEIASSGQRLQRHLGSEKLILTDNYFWTSPLAAWEISDPLKNELGEAELIIVKGDANYRRLLGDRHWNYSTDIADIVCYLPSPMIALRTLKSEVAAGIPTDVIAKLNQTDPNWLTNGQWGVVQLVMGNG</sequence>
<dbReference type="Gene3D" id="1.20.930.60">
    <property type="match status" value="1"/>
</dbReference>
<dbReference type="GO" id="GO:0016791">
    <property type="term" value="F:phosphatase activity"/>
    <property type="evidence" value="ECO:0007669"/>
    <property type="project" value="TreeGrafter"/>
</dbReference>
<comment type="catalytic activity">
    <reaction evidence="7">
        <text>beta-D-fructose 6-phosphate = dihydroxyacetone + D-glyceraldehyde 3-phosphate</text>
        <dbReference type="Rhea" id="RHEA:28002"/>
        <dbReference type="ChEBI" id="CHEBI:16016"/>
        <dbReference type="ChEBI" id="CHEBI:57634"/>
        <dbReference type="ChEBI" id="CHEBI:59776"/>
    </reaction>
</comment>
<evidence type="ECO:0000256" key="2">
    <source>
        <dbReference type="ARBA" id="ARBA00001936"/>
    </source>
</evidence>
<dbReference type="Proteomes" id="UP000053372">
    <property type="component" value="Unassembled WGS sequence"/>
</dbReference>
<dbReference type="Pfam" id="PF01937">
    <property type="entry name" value="ARMT1-like_dom"/>
    <property type="match status" value="1"/>
</dbReference>
<dbReference type="AlphaFoldDB" id="A0A0V7ZJC9"/>
<evidence type="ECO:0000256" key="4">
    <source>
        <dbReference type="ARBA" id="ARBA00022723"/>
    </source>
</evidence>
<evidence type="ECO:0000256" key="7">
    <source>
        <dbReference type="ARBA" id="ARBA00048809"/>
    </source>
</evidence>
<comment type="catalytic activity">
    <reaction evidence="1">
        <text>beta-D-fructose 1-phosphate + H2O = D-fructose + phosphate</text>
        <dbReference type="Rhea" id="RHEA:35603"/>
        <dbReference type="ChEBI" id="CHEBI:15377"/>
        <dbReference type="ChEBI" id="CHEBI:37721"/>
        <dbReference type="ChEBI" id="CHEBI:43474"/>
        <dbReference type="ChEBI" id="CHEBI:138881"/>
    </reaction>
</comment>
<comment type="similarity">
    <text evidence="3">Belongs to the damage-control phosphatase family. Sugar phosphate phosphatase III subfamily.</text>
</comment>
<dbReference type="SUPFAM" id="SSF111321">
    <property type="entry name" value="AF1104-like"/>
    <property type="match status" value="1"/>
</dbReference>
<evidence type="ECO:0000256" key="1">
    <source>
        <dbReference type="ARBA" id="ARBA00001326"/>
    </source>
</evidence>
<dbReference type="GO" id="GO:0006974">
    <property type="term" value="P:DNA damage response"/>
    <property type="evidence" value="ECO:0007669"/>
    <property type="project" value="TreeGrafter"/>
</dbReference>
<dbReference type="InterPro" id="IPR039763">
    <property type="entry name" value="ARMT1"/>
</dbReference>
<reference evidence="9 10" key="1">
    <citation type="journal article" date="2015" name="Genome Announc.">
        <title>Draft Genome of the Euendolithic (true boring) Cyanobacterium Mastigocoleus testarum strain BC008.</title>
        <authorList>
            <person name="Guida B.S."/>
            <person name="Garcia-Pichel F."/>
        </authorList>
    </citation>
    <scope>NUCLEOTIDE SEQUENCE [LARGE SCALE GENOMIC DNA]</scope>
    <source>
        <strain evidence="9 10">BC008</strain>
    </source>
</reference>
<gene>
    <name evidence="9" type="ORF">BC008_18125</name>
</gene>
<dbReference type="EMBL" id="LMTZ01000120">
    <property type="protein sequence ID" value="KST64545.1"/>
    <property type="molecule type" value="Genomic_DNA"/>
</dbReference>
<evidence type="ECO:0000313" key="10">
    <source>
        <dbReference type="Proteomes" id="UP000053372"/>
    </source>
</evidence>
<keyword evidence="6" id="KW-0464">Manganese</keyword>
<evidence type="ECO:0000256" key="6">
    <source>
        <dbReference type="ARBA" id="ARBA00023211"/>
    </source>
</evidence>
<comment type="cofactor">
    <cofactor evidence="2">
        <name>Mn(2+)</name>
        <dbReference type="ChEBI" id="CHEBI:29035"/>
    </cofactor>
</comment>
<proteinExistence type="inferred from homology"/>
<dbReference type="GO" id="GO:0046872">
    <property type="term" value="F:metal ion binding"/>
    <property type="evidence" value="ECO:0007669"/>
    <property type="project" value="UniProtKB-KW"/>
</dbReference>
<dbReference type="InterPro" id="IPR036075">
    <property type="entry name" value="ARMT-1-like_metal-bd_sf"/>
</dbReference>
<name>A0A0V7ZJC9_9CYAN</name>
<organism evidence="9 10">
    <name type="scientific">Mastigocoleus testarum BC008</name>
    <dbReference type="NCBI Taxonomy" id="371196"/>
    <lineage>
        <taxon>Bacteria</taxon>
        <taxon>Bacillati</taxon>
        <taxon>Cyanobacteriota</taxon>
        <taxon>Cyanophyceae</taxon>
        <taxon>Nostocales</taxon>
        <taxon>Hapalosiphonaceae</taxon>
        <taxon>Mastigocoleus</taxon>
    </lineage>
</organism>
<comment type="caution">
    <text evidence="9">The sequence shown here is derived from an EMBL/GenBank/DDBJ whole genome shotgun (WGS) entry which is preliminary data.</text>
</comment>
<dbReference type="PANTHER" id="PTHR12260:SF6">
    <property type="entry name" value="DAMAGE-CONTROL PHOSPHATASE ARMT1"/>
    <property type="match status" value="1"/>
</dbReference>
<feature type="domain" description="Damage-control phosphatase ARMT1-like metal-binding" evidence="8">
    <location>
        <begin position="27"/>
        <end position="389"/>
    </location>
</feature>
<keyword evidence="4" id="KW-0479">Metal-binding</keyword>
<evidence type="ECO:0000256" key="5">
    <source>
        <dbReference type="ARBA" id="ARBA00022801"/>
    </source>
</evidence>
<evidence type="ECO:0000313" key="9">
    <source>
        <dbReference type="EMBL" id="KST64545.1"/>
    </source>
</evidence>